<organism evidence="1 3">
    <name type="scientific">Nesidiocoris tenuis</name>
    <dbReference type="NCBI Taxonomy" id="355587"/>
    <lineage>
        <taxon>Eukaryota</taxon>
        <taxon>Metazoa</taxon>
        <taxon>Ecdysozoa</taxon>
        <taxon>Arthropoda</taxon>
        <taxon>Hexapoda</taxon>
        <taxon>Insecta</taxon>
        <taxon>Pterygota</taxon>
        <taxon>Neoptera</taxon>
        <taxon>Paraneoptera</taxon>
        <taxon>Hemiptera</taxon>
        <taxon>Heteroptera</taxon>
        <taxon>Panheteroptera</taxon>
        <taxon>Cimicomorpha</taxon>
        <taxon>Miridae</taxon>
        <taxon>Dicyphina</taxon>
        <taxon>Nesidiocoris</taxon>
    </lineage>
</organism>
<evidence type="ECO:0000313" key="1">
    <source>
        <dbReference type="EMBL" id="CAB0004460.1"/>
    </source>
</evidence>
<evidence type="ECO:0000313" key="3">
    <source>
        <dbReference type="Proteomes" id="UP000479000"/>
    </source>
</evidence>
<evidence type="ECO:0000313" key="2">
    <source>
        <dbReference type="EMBL" id="CAB0004462.1"/>
    </source>
</evidence>
<sequence>MDEVNRAGSTRRVRLGRKLSRRLSLVARVPNLIGVRLRQEFGSSSSLSNPSTKTFHLTVIAPDKSQRIPSLLHQSESCFSSSIAMSFFKVSCATFLSRKAVKRGQTSVGADVMMTALDARVHGSGTCGSGFARSEKPSRKSGRWCRFAE</sequence>
<dbReference type="Proteomes" id="UP000479000">
    <property type="component" value="Unassembled WGS sequence"/>
</dbReference>
<dbReference type="AlphaFoldDB" id="A0A6H5GN24"/>
<name>A0A6H5GN24_9HEMI</name>
<dbReference type="EMBL" id="CADCXU010015009">
    <property type="protein sequence ID" value="CAB0004462.1"/>
    <property type="molecule type" value="Genomic_DNA"/>
</dbReference>
<gene>
    <name evidence="1" type="ORF">NTEN_LOCUS9937</name>
    <name evidence="2" type="ORF">NTEN_LOCUS9939</name>
</gene>
<accession>A0A6H5GN24</accession>
<protein>
    <submittedName>
        <fullName evidence="1">Uncharacterized protein</fullName>
    </submittedName>
</protein>
<proteinExistence type="predicted"/>
<reference evidence="1 3" key="1">
    <citation type="submission" date="2020-02" db="EMBL/GenBank/DDBJ databases">
        <authorList>
            <person name="Ferguson B K."/>
        </authorList>
    </citation>
    <scope>NUCLEOTIDE SEQUENCE [LARGE SCALE GENOMIC DNA]</scope>
</reference>
<keyword evidence="3" id="KW-1185">Reference proteome</keyword>
<dbReference type="EMBL" id="CADCXU010015008">
    <property type="protein sequence ID" value="CAB0004460.1"/>
    <property type="molecule type" value="Genomic_DNA"/>
</dbReference>